<dbReference type="Pfam" id="PF03372">
    <property type="entry name" value="Exo_endo_phos"/>
    <property type="match status" value="1"/>
</dbReference>
<dbReference type="InterPro" id="IPR035979">
    <property type="entry name" value="RBD_domain_sf"/>
</dbReference>
<dbReference type="GO" id="GO:0003676">
    <property type="term" value="F:nucleic acid binding"/>
    <property type="evidence" value="ECO:0007669"/>
    <property type="project" value="InterPro"/>
</dbReference>
<gene>
    <name evidence="2" type="ORF">DEBURN_LOCUS10315</name>
</gene>
<dbReference type="GO" id="GO:0003824">
    <property type="term" value="F:catalytic activity"/>
    <property type="evidence" value="ECO:0007669"/>
    <property type="project" value="InterPro"/>
</dbReference>
<protein>
    <submittedName>
        <fullName evidence="2">11015_t:CDS:1</fullName>
    </submittedName>
</protein>
<dbReference type="Gene3D" id="3.60.10.10">
    <property type="entry name" value="Endonuclease/exonuclease/phosphatase"/>
    <property type="match status" value="1"/>
</dbReference>
<reference evidence="2" key="1">
    <citation type="submission" date="2021-06" db="EMBL/GenBank/DDBJ databases">
        <authorList>
            <person name="Kallberg Y."/>
            <person name="Tangrot J."/>
            <person name="Rosling A."/>
        </authorList>
    </citation>
    <scope>NUCLEOTIDE SEQUENCE</scope>
    <source>
        <strain evidence="2">AZ414A</strain>
    </source>
</reference>
<sequence>MSRDKFATRIINLPFGITAKEIISNIKTIGALTCYIPRSLNYRHRSEAIILFVSEEVLETAIGKEWKASEFNIKVTSMAAKTCYRCHSEEHIAKDFNRFNKLENFVQDKLNLNPETNQYHSDYNEPEVDSQMDFDKLNLHNLEGSEELKSKNENKFGRLLQVVEQFDIVGIAETNYSDNKGQWYKDNKDKFRIHCSDNGKGTGVALIISKTLNKYIYKKRGYGGRAICVDLVLPRKMTICVMQIYLPTQRKKKKVIVMEDFNAVPSPAIDQNNNSHSHFSESEIFPLLSSHDLIDCYKIMFSENIGYTWKRDNSNEESRIDAIWILHRWSDKITSCFLDNIKFIHVVKTIKLSQTQLKLGKIGI</sequence>
<name>A0A9N9D233_9GLOM</name>
<dbReference type="SUPFAM" id="SSF56219">
    <property type="entry name" value="DNase I-like"/>
    <property type="match status" value="1"/>
</dbReference>
<dbReference type="InterPro" id="IPR036691">
    <property type="entry name" value="Endo/exonu/phosph_ase_sf"/>
</dbReference>
<accession>A0A9N9D233</accession>
<evidence type="ECO:0000313" key="2">
    <source>
        <dbReference type="EMBL" id="CAG8619698.1"/>
    </source>
</evidence>
<feature type="non-terminal residue" evidence="2">
    <location>
        <position position="364"/>
    </location>
</feature>
<proteinExistence type="predicted"/>
<evidence type="ECO:0000313" key="3">
    <source>
        <dbReference type="Proteomes" id="UP000789706"/>
    </source>
</evidence>
<evidence type="ECO:0000259" key="1">
    <source>
        <dbReference type="Pfam" id="PF03372"/>
    </source>
</evidence>
<dbReference type="InterPro" id="IPR005135">
    <property type="entry name" value="Endo/exonuclease/phosphatase"/>
</dbReference>
<comment type="caution">
    <text evidence="2">The sequence shown here is derived from an EMBL/GenBank/DDBJ whole genome shotgun (WGS) entry which is preliminary data.</text>
</comment>
<dbReference type="AlphaFoldDB" id="A0A9N9D233"/>
<dbReference type="SUPFAM" id="SSF54928">
    <property type="entry name" value="RNA-binding domain, RBD"/>
    <property type="match status" value="1"/>
</dbReference>
<organism evidence="2 3">
    <name type="scientific">Diversispora eburnea</name>
    <dbReference type="NCBI Taxonomy" id="1213867"/>
    <lineage>
        <taxon>Eukaryota</taxon>
        <taxon>Fungi</taxon>
        <taxon>Fungi incertae sedis</taxon>
        <taxon>Mucoromycota</taxon>
        <taxon>Glomeromycotina</taxon>
        <taxon>Glomeromycetes</taxon>
        <taxon>Diversisporales</taxon>
        <taxon>Diversisporaceae</taxon>
        <taxon>Diversispora</taxon>
    </lineage>
</organism>
<feature type="non-terminal residue" evidence="2">
    <location>
        <position position="1"/>
    </location>
</feature>
<dbReference type="OrthoDB" id="3264871at2759"/>
<dbReference type="Proteomes" id="UP000789706">
    <property type="component" value="Unassembled WGS sequence"/>
</dbReference>
<dbReference type="EMBL" id="CAJVPK010002857">
    <property type="protein sequence ID" value="CAG8619698.1"/>
    <property type="molecule type" value="Genomic_DNA"/>
</dbReference>
<keyword evidence="3" id="KW-1185">Reference proteome</keyword>
<feature type="domain" description="Endonuclease/exonuclease/phosphatase" evidence="1">
    <location>
        <begin position="141"/>
        <end position="324"/>
    </location>
</feature>